<feature type="region of interest" description="Disordered" evidence="1">
    <location>
        <begin position="1"/>
        <end position="26"/>
    </location>
</feature>
<dbReference type="Proteomes" id="UP000277671">
    <property type="component" value="Unassembled WGS sequence"/>
</dbReference>
<dbReference type="EMBL" id="RBKT01000001">
    <property type="protein sequence ID" value="RKR85897.1"/>
    <property type="molecule type" value="Genomic_DNA"/>
</dbReference>
<organism evidence="2 3">
    <name type="scientific">Micromonospora pisi</name>
    <dbReference type="NCBI Taxonomy" id="589240"/>
    <lineage>
        <taxon>Bacteria</taxon>
        <taxon>Bacillati</taxon>
        <taxon>Actinomycetota</taxon>
        <taxon>Actinomycetes</taxon>
        <taxon>Micromonosporales</taxon>
        <taxon>Micromonosporaceae</taxon>
        <taxon>Micromonospora</taxon>
    </lineage>
</organism>
<keyword evidence="3" id="KW-1185">Reference proteome</keyword>
<proteinExistence type="predicted"/>
<reference evidence="2 3" key="1">
    <citation type="submission" date="2018-10" db="EMBL/GenBank/DDBJ databases">
        <title>Sequencing the genomes of 1000 actinobacteria strains.</title>
        <authorList>
            <person name="Klenk H.-P."/>
        </authorList>
    </citation>
    <scope>NUCLEOTIDE SEQUENCE [LARGE SCALE GENOMIC DNA]</scope>
    <source>
        <strain evidence="2 3">DSM 45175</strain>
    </source>
</reference>
<name>A0A495JAE4_9ACTN</name>
<dbReference type="RefSeq" id="WP_121153581.1">
    <property type="nucleotide sequence ID" value="NZ_RBKT01000001.1"/>
</dbReference>
<accession>A0A495JAE4</accession>
<dbReference type="AlphaFoldDB" id="A0A495JAE4"/>
<comment type="caution">
    <text evidence="2">The sequence shown here is derived from an EMBL/GenBank/DDBJ whole genome shotgun (WGS) entry which is preliminary data.</text>
</comment>
<evidence type="ECO:0000313" key="3">
    <source>
        <dbReference type="Proteomes" id="UP000277671"/>
    </source>
</evidence>
<sequence length="90" mass="10058">MSGRPLGNVGDIVNAEGEDYYRGTGADRRPGVGDLHLRITQAPLNTTQEWIVVRGIEKPLGKPERPEADYVIRRRVLLDIERPAPKGPTW</sequence>
<evidence type="ECO:0000256" key="1">
    <source>
        <dbReference type="SAM" id="MobiDB-lite"/>
    </source>
</evidence>
<protein>
    <submittedName>
        <fullName evidence="2">Uncharacterized protein</fullName>
    </submittedName>
</protein>
<gene>
    <name evidence="2" type="ORF">BDK92_0111</name>
</gene>
<dbReference type="OrthoDB" id="3400634at2"/>
<evidence type="ECO:0000313" key="2">
    <source>
        <dbReference type="EMBL" id="RKR85897.1"/>
    </source>
</evidence>